<gene>
    <name evidence="2" type="ORF">SAMN05661077_1238</name>
</gene>
<dbReference type="AlphaFoldDB" id="A0A0P9CAG1"/>
<dbReference type="EMBL" id="FMUN01000003">
    <property type="protein sequence ID" value="SCY11305.1"/>
    <property type="molecule type" value="Genomic_DNA"/>
</dbReference>
<dbReference type="Proteomes" id="UP000183104">
    <property type="component" value="Unassembled WGS sequence"/>
</dbReference>
<evidence type="ECO:0000256" key="1">
    <source>
        <dbReference type="SAM" id="MobiDB-lite"/>
    </source>
</evidence>
<evidence type="ECO:0000313" key="3">
    <source>
        <dbReference type="Proteomes" id="UP000183104"/>
    </source>
</evidence>
<reference evidence="3" key="1">
    <citation type="submission" date="2016-10" db="EMBL/GenBank/DDBJ databases">
        <authorList>
            <person name="Varghese N."/>
        </authorList>
    </citation>
    <scope>NUCLEOTIDE SEQUENCE [LARGE SCALE GENOMIC DNA]</scope>
    <source>
        <strain evidence="3">HL 19</strain>
    </source>
</reference>
<evidence type="ECO:0000313" key="2">
    <source>
        <dbReference type="EMBL" id="SCY11305.1"/>
    </source>
</evidence>
<feature type="region of interest" description="Disordered" evidence="1">
    <location>
        <begin position="25"/>
        <end position="44"/>
    </location>
</feature>
<sequence>MSQGDLARIPDCIMRHIEQLGEGRHGVGQNCGDTQDEAAQSTSPPLICGEIRLTEEEAGEIRRFFEKYRDAAVEKPRDGARGRMIVAPRRYERLGESFYLEFEALAFL</sequence>
<keyword evidence="3" id="KW-1185">Reference proteome</keyword>
<dbReference type="RefSeq" id="WP_054965971.1">
    <property type="nucleotide sequence ID" value="NZ_FMUN01000003.1"/>
</dbReference>
<feature type="compositionally biased region" description="Polar residues" evidence="1">
    <location>
        <begin position="31"/>
        <end position="44"/>
    </location>
</feature>
<protein>
    <submittedName>
        <fullName evidence="2">Uncharacterized protein</fullName>
    </submittedName>
</protein>
<accession>A0A0P9CAG1</accession>
<proteinExistence type="predicted"/>
<organism evidence="2 3">
    <name type="scientific">Thiohalorhabdus denitrificans</name>
    <dbReference type="NCBI Taxonomy" id="381306"/>
    <lineage>
        <taxon>Bacteria</taxon>
        <taxon>Pseudomonadati</taxon>
        <taxon>Pseudomonadota</taxon>
        <taxon>Gammaproteobacteria</taxon>
        <taxon>Thiohalorhabdales</taxon>
        <taxon>Thiohalorhabdaceae</taxon>
        <taxon>Thiohalorhabdus</taxon>
    </lineage>
</organism>
<name>A0A0P9CAG1_9GAMM</name>